<reference evidence="1" key="2">
    <citation type="submission" date="2023-05" db="EMBL/GenBank/DDBJ databases">
        <authorList>
            <person name="Fouks B."/>
        </authorList>
    </citation>
    <scope>NUCLEOTIDE SEQUENCE</scope>
    <source>
        <strain evidence="1">Stay&amp;Tobe</strain>
        <tissue evidence="1">Testes</tissue>
    </source>
</reference>
<accession>A0AAD7ZZ07</accession>
<dbReference type="EMBL" id="JASPKZ010004948">
    <property type="protein sequence ID" value="KAJ9589357.1"/>
    <property type="molecule type" value="Genomic_DNA"/>
</dbReference>
<organism evidence="1 2">
    <name type="scientific">Diploptera punctata</name>
    <name type="common">Pacific beetle cockroach</name>
    <dbReference type="NCBI Taxonomy" id="6984"/>
    <lineage>
        <taxon>Eukaryota</taxon>
        <taxon>Metazoa</taxon>
        <taxon>Ecdysozoa</taxon>
        <taxon>Arthropoda</taxon>
        <taxon>Hexapoda</taxon>
        <taxon>Insecta</taxon>
        <taxon>Pterygota</taxon>
        <taxon>Neoptera</taxon>
        <taxon>Polyneoptera</taxon>
        <taxon>Dictyoptera</taxon>
        <taxon>Blattodea</taxon>
        <taxon>Blaberoidea</taxon>
        <taxon>Blaberidae</taxon>
        <taxon>Diplopterinae</taxon>
        <taxon>Diploptera</taxon>
    </lineage>
</organism>
<sequence length="98" mass="11745">HVQLERDYLPHYHSPEHVLSGCEDVHDERSVRRTRVRRTGTTLVLFSRHTSLSFFMSKFSILLFPQFDARDHTSNRRGKRLAEHFCKQKHLTIRIWST</sequence>
<feature type="non-terminal residue" evidence="1">
    <location>
        <position position="1"/>
    </location>
</feature>
<keyword evidence="2" id="KW-1185">Reference proteome</keyword>
<protein>
    <submittedName>
        <fullName evidence="1">Uncharacterized protein</fullName>
    </submittedName>
</protein>
<feature type="non-terminal residue" evidence="1">
    <location>
        <position position="98"/>
    </location>
</feature>
<proteinExistence type="predicted"/>
<name>A0AAD7ZZ07_DIPPU</name>
<gene>
    <name evidence="1" type="ORF">L9F63_017445</name>
</gene>
<dbReference type="AlphaFoldDB" id="A0AAD7ZZ07"/>
<dbReference type="Proteomes" id="UP001233999">
    <property type="component" value="Unassembled WGS sequence"/>
</dbReference>
<evidence type="ECO:0000313" key="2">
    <source>
        <dbReference type="Proteomes" id="UP001233999"/>
    </source>
</evidence>
<evidence type="ECO:0000313" key="1">
    <source>
        <dbReference type="EMBL" id="KAJ9589357.1"/>
    </source>
</evidence>
<reference evidence="1" key="1">
    <citation type="journal article" date="2023" name="IScience">
        <title>Live-bearing cockroach genome reveals convergent evolutionary mechanisms linked to viviparity in insects and beyond.</title>
        <authorList>
            <person name="Fouks B."/>
            <person name="Harrison M.C."/>
            <person name="Mikhailova A.A."/>
            <person name="Marchal E."/>
            <person name="English S."/>
            <person name="Carruthers M."/>
            <person name="Jennings E.C."/>
            <person name="Chiamaka E.L."/>
            <person name="Frigard R.A."/>
            <person name="Pippel M."/>
            <person name="Attardo G.M."/>
            <person name="Benoit J.B."/>
            <person name="Bornberg-Bauer E."/>
            <person name="Tobe S.S."/>
        </authorList>
    </citation>
    <scope>NUCLEOTIDE SEQUENCE</scope>
    <source>
        <strain evidence="1">Stay&amp;Tobe</strain>
    </source>
</reference>
<comment type="caution">
    <text evidence="1">The sequence shown here is derived from an EMBL/GenBank/DDBJ whole genome shotgun (WGS) entry which is preliminary data.</text>
</comment>